<evidence type="ECO:0000256" key="5">
    <source>
        <dbReference type="ARBA" id="ARBA00022723"/>
    </source>
</evidence>
<evidence type="ECO:0000256" key="4">
    <source>
        <dbReference type="ARBA" id="ARBA00022525"/>
    </source>
</evidence>
<dbReference type="EMBL" id="KB030727">
    <property type="protein sequence ID" value="ELK10554.1"/>
    <property type="molecule type" value="Genomic_DNA"/>
</dbReference>
<keyword evidence="9 12" id="KW-0456">Lyase</keyword>
<comment type="function">
    <text evidence="10">Reversible hydration of carbon dioxide. Its role in saliva is unknown.</text>
</comment>
<dbReference type="STRING" id="9402.L5KFT9"/>
<evidence type="ECO:0000256" key="8">
    <source>
        <dbReference type="ARBA" id="ARBA00023180"/>
    </source>
</evidence>
<comment type="cofactor">
    <cofactor evidence="1 12">
        <name>Zn(2+)</name>
        <dbReference type="ChEBI" id="CHEBI:29105"/>
    </cofactor>
</comment>
<dbReference type="Gene3D" id="3.10.200.10">
    <property type="entry name" value="Alpha carbonic anhydrase"/>
    <property type="match status" value="1"/>
</dbReference>
<dbReference type="InterPro" id="IPR023561">
    <property type="entry name" value="Carbonic_anhydrase_a-class"/>
</dbReference>
<keyword evidence="8" id="KW-0325">Glycoprotein</keyword>
<dbReference type="GO" id="GO:0004089">
    <property type="term" value="F:carbonate dehydratase activity"/>
    <property type="evidence" value="ECO:0007669"/>
    <property type="project" value="UniProtKB-UniRule"/>
</dbReference>
<comment type="catalytic activity">
    <reaction evidence="11 12">
        <text>hydrogencarbonate + H(+) = CO2 + H2O</text>
        <dbReference type="Rhea" id="RHEA:10748"/>
        <dbReference type="ChEBI" id="CHEBI:15377"/>
        <dbReference type="ChEBI" id="CHEBI:15378"/>
        <dbReference type="ChEBI" id="CHEBI:16526"/>
        <dbReference type="ChEBI" id="CHEBI:17544"/>
        <dbReference type="EC" id="4.2.1.1"/>
    </reaction>
</comment>
<gene>
    <name evidence="14" type="ORF">PAL_GLEAN10013038</name>
</gene>
<evidence type="ECO:0000259" key="13">
    <source>
        <dbReference type="PROSITE" id="PS51144"/>
    </source>
</evidence>
<dbReference type="InParanoid" id="L5KFT9"/>
<protein>
    <recommendedName>
        <fullName evidence="12">Carbonic anhydrase</fullName>
        <ecNumber evidence="12">4.2.1.1</ecNumber>
    </recommendedName>
</protein>
<proteinExistence type="inferred from homology"/>
<dbReference type="InterPro" id="IPR001148">
    <property type="entry name" value="CA_dom"/>
</dbReference>
<keyword evidence="5 12" id="KW-0479">Metal-binding</keyword>
<feature type="domain" description="Alpha-carbonic anhydrase" evidence="13">
    <location>
        <begin position="21"/>
        <end position="274"/>
    </location>
</feature>
<accession>L5KFT9</accession>
<organism evidence="14 15">
    <name type="scientific">Pteropus alecto</name>
    <name type="common">Black flying fox</name>
    <dbReference type="NCBI Taxonomy" id="9402"/>
    <lineage>
        <taxon>Eukaryota</taxon>
        <taxon>Metazoa</taxon>
        <taxon>Chordata</taxon>
        <taxon>Craniata</taxon>
        <taxon>Vertebrata</taxon>
        <taxon>Euteleostomi</taxon>
        <taxon>Mammalia</taxon>
        <taxon>Eutheria</taxon>
        <taxon>Laurasiatheria</taxon>
        <taxon>Chiroptera</taxon>
        <taxon>Yinpterochiroptera</taxon>
        <taxon>Pteropodoidea</taxon>
        <taxon>Pteropodidae</taxon>
        <taxon>Pteropodinae</taxon>
        <taxon>Pteropus</taxon>
    </lineage>
</organism>
<evidence type="ECO:0000313" key="15">
    <source>
        <dbReference type="Proteomes" id="UP000010552"/>
    </source>
</evidence>
<name>L5KFT9_PTEAL</name>
<evidence type="ECO:0000256" key="10">
    <source>
        <dbReference type="ARBA" id="ARBA00025355"/>
    </source>
</evidence>
<evidence type="ECO:0000256" key="6">
    <source>
        <dbReference type="ARBA" id="ARBA00022833"/>
    </source>
</evidence>
<evidence type="ECO:0000256" key="2">
    <source>
        <dbReference type="ARBA" id="ARBA00004613"/>
    </source>
</evidence>
<reference evidence="15" key="1">
    <citation type="journal article" date="2013" name="Science">
        <title>Comparative analysis of bat genomes provides insight into the evolution of flight and immunity.</title>
        <authorList>
            <person name="Zhang G."/>
            <person name="Cowled C."/>
            <person name="Shi Z."/>
            <person name="Huang Z."/>
            <person name="Bishop-Lilly K.A."/>
            <person name="Fang X."/>
            <person name="Wynne J.W."/>
            <person name="Xiong Z."/>
            <person name="Baker M.L."/>
            <person name="Zhao W."/>
            <person name="Tachedjian M."/>
            <person name="Zhu Y."/>
            <person name="Zhou P."/>
            <person name="Jiang X."/>
            <person name="Ng J."/>
            <person name="Yang L."/>
            <person name="Wu L."/>
            <person name="Xiao J."/>
            <person name="Feng Y."/>
            <person name="Chen Y."/>
            <person name="Sun X."/>
            <person name="Zhang Y."/>
            <person name="Marsh G.A."/>
            <person name="Crameri G."/>
            <person name="Broder C.C."/>
            <person name="Frey K.G."/>
            <person name="Wang L.F."/>
            <person name="Wang J."/>
        </authorList>
    </citation>
    <scope>NUCLEOTIDE SEQUENCE [LARGE SCALE GENOMIC DNA]</scope>
</reference>
<dbReference type="PANTHER" id="PTHR18952">
    <property type="entry name" value="CARBONIC ANHYDRASE"/>
    <property type="match status" value="1"/>
</dbReference>
<keyword evidence="15" id="KW-1185">Reference proteome</keyword>
<evidence type="ECO:0000256" key="7">
    <source>
        <dbReference type="ARBA" id="ARBA00023157"/>
    </source>
</evidence>
<dbReference type="Pfam" id="PF00194">
    <property type="entry name" value="Carb_anhydrase"/>
    <property type="match status" value="1"/>
</dbReference>
<dbReference type="eggNOG" id="KOG0382">
    <property type="taxonomic scope" value="Eukaryota"/>
</dbReference>
<dbReference type="PROSITE" id="PS00162">
    <property type="entry name" value="ALPHA_CA_1"/>
    <property type="match status" value="1"/>
</dbReference>
<dbReference type="PROSITE" id="PS51144">
    <property type="entry name" value="ALPHA_CA_2"/>
    <property type="match status" value="1"/>
</dbReference>
<dbReference type="GO" id="GO:0008270">
    <property type="term" value="F:zinc ion binding"/>
    <property type="evidence" value="ECO:0007669"/>
    <property type="project" value="UniProtKB-UniRule"/>
</dbReference>
<evidence type="ECO:0000256" key="1">
    <source>
        <dbReference type="ARBA" id="ARBA00001947"/>
    </source>
</evidence>
<keyword evidence="7" id="KW-1015">Disulfide bond</keyword>
<evidence type="ECO:0000256" key="9">
    <source>
        <dbReference type="ARBA" id="ARBA00023239"/>
    </source>
</evidence>
<dbReference type="AlphaFoldDB" id="L5KFT9"/>
<evidence type="ECO:0000313" key="14">
    <source>
        <dbReference type="EMBL" id="ELK10554.1"/>
    </source>
</evidence>
<evidence type="ECO:0000256" key="11">
    <source>
        <dbReference type="ARBA" id="ARBA00048348"/>
    </source>
</evidence>
<dbReference type="GO" id="GO:0005615">
    <property type="term" value="C:extracellular space"/>
    <property type="evidence" value="ECO:0007669"/>
    <property type="project" value="TreeGrafter"/>
</dbReference>
<dbReference type="PANTHER" id="PTHR18952:SF110">
    <property type="entry name" value="CARBONIC ANHYDRASE 6"/>
    <property type="match status" value="1"/>
</dbReference>
<evidence type="ECO:0000256" key="3">
    <source>
        <dbReference type="ARBA" id="ARBA00010718"/>
    </source>
</evidence>
<comment type="subcellular location">
    <subcellularLocation>
        <location evidence="2">Secreted</location>
    </subcellularLocation>
</comment>
<dbReference type="EC" id="4.2.1.1" evidence="12"/>
<dbReference type="InterPro" id="IPR036398">
    <property type="entry name" value="CA_dom_sf"/>
</dbReference>
<dbReference type="SMART" id="SM01057">
    <property type="entry name" value="Carb_anhydrase"/>
    <property type="match status" value="1"/>
</dbReference>
<dbReference type="Proteomes" id="UP000010552">
    <property type="component" value="Unassembled WGS sequence"/>
</dbReference>
<dbReference type="InterPro" id="IPR018338">
    <property type="entry name" value="Carbonic_anhydrase_a-class_CS"/>
</dbReference>
<sequence length="278" mass="31309">MTPLLTLLPLLLLGAVAQQDSKWTYSDEAHWSEKYPACGGNRQSPINLQARKVRYDPSLKAPHLTGYEAQDGKFLMTNVGHTVMISLPSSMRMVAPDGTEYKALQMHFHWGGASSEISGSEHTIEGIRYATEIHIVHYNSKYSSFDVAQNAPDGLAALAVLIEVNDYAENTYFSNFISHLENVRYPGQSTVLNRLDLQDMLPKNLHDHYSYKGSISTPPCTENVHWFVLADPIKLSKAQIWKLENSLLNHQNKILQNNYRLTQPVNGRVVKANFKKSP</sequence>
<feature type="signal peptide" evidence="12">
    <location>
        <begin position="1"/>
        <end position="17"/>
    </location>
</feature>
<feature type="chain" id="PRO_5025095926" description="Carbonic anhydrase" evidence="12">
    <location>
        <begin position="18"/>
        <end position="278"/>
    </location>
</feature>
<dbReference type="SUPFAM" id="SSF51069">
    <property type="entry name" value="Carbonic anhydrase"/>
    <property type="match status" value="1"/>
</dbReference>
<keyword evidence="6 12" id="KW-0862">Zinc</keyword>
<dbReference type="FunFam" id="3.10.200.10:FF:000003">
    <property type="entry name" value="Carbonic anhydrase 12"/>
    <property type="match status" value="1"/>
</dbReference>
<keyword evidence="4" id="KW-0964">Secreted</keyword>
<dbReference type="FunCoup" id="L5KFT9">
    <property type="interactions" value="8"/>
</dbReference>
<comment type="similarity">
    <text evidence="3 12">Belongs to the alpha-carbonic anhydrase family.</text>
</comment>
<keyword evidence="12" id="KW-0732">Signal</keyword>
<evidence type="ECO:0000256" key="12">
    <source>
        <dbReference type="RuleBase" id="RU367011"/>
    </source>
</evidence>